<evidence type="ECO:0000256" key="12">
    <source>
        <dbReference type="ARBA" id="ARBA00023235"/>
    </source>
</evidence>
<name>A0ABD2T4M0_9SOLN</name>
<dbReference type="PROSITE" id="PS00166">
    <property type="entry name" value="ENOYL_COA_HYDRATASE"/>
    <property type="match status" value="1"/>
</dbReference>
<dbReference type="Pfam" id="PF02737">
    <property type="entry name" value="3HCDH_N"/>
    <property type="match status" value="1"/>
</dbReference>
<dbReference type="InterPro" id="IPR006176">
    <property type="entry name" value="3-OHacyl-CoA_DH_NAD-bd"/>
</dbReference>
<evidence type="ECO:0000256" key="11">
    <source>
        <dbReference type="ARBA" id="ARBA00023140"/>
    </source>
</evidence>
<evidence type="ECO:0000256" key="18">
    <source>
        <dbReference type="RuleBase" id="RU003707"/>
    </source>
</evidence>
<comment type="catalytic activity">
    <reaction evidence="15">
        <text>(3S)-3-hydroxybutanoyl-CoA = (3R)-3-hydroxybutanoyl-CoA</text>
        <dbReference type="Rhea" id="RHEA:21760"/>
        <dbReference type="ChEBI" id="CHEBI:57315"/>
        <dbReference type="ChEBI" id="CHEBI:57316"/>
        <dbReference type="EC" id="5.1.2.3"/>
    </reaction>
</comment>
<evidence type="ECO:0000256" key="9">
    <source>
        <dbReference type="ARBA" id="ARBA00023027"/>
    </source>
</evidence>
<keyword evidence="11" id="KW-0576">Peroxisome</keyword>
<evidence type="ECO:0000313" key="21">
    <source>
        <dbReference type="EMBL" id="KAL3351160.1"/>
    </source>
</evidence>
<comment type="subcellular location">
    <subcellularLocation>
        <location evidence="3">Peroxisome</location>
    </subcellularLocation>
</comment>
<comment type="caution">
    <text evidence="21">The sequence shown here is derived from an EMBL/GenBank/DDBJ whole genome shotgun (WGS) entry which is preliminary data.</text>
</comment>
<dbReference type="Pfam" id="PF00378">
    <property type="entry name" value="ECH_1"/>
    <property type="match status" value="1"/>
</dbReference>
<dbReference type="PANTHER" id="PTHR23309:SF9">
    <property type="entry name" value="PEROXISOMAL FATTY ACID BETA-OXIDATION MULTIFUNCTIONAL PROTEIN MFP2"/>
    <property type="match status" value="1"/>
</dbReference>
<dbReference type="InterPro" id="IPR001753">
    <property type="entry name" value="Enoyl-CoA_hydra/iso"/>
</dbReference>
<dbReference type="Proteomes" id="UP001627284">
    <property type="component" value="Unassembled WGS sequence"/>
</dbReference>
<feature type="domain" description="3-hydroxyacyl-CoA dehydrogenase C-terminal" evidence="19">
    <location>
        <begin position="497"/>
        <end position="590"/>
    </location>
</feature>
<keyword evidence="13" id="KW-0456">Lyase</keyword>
<dbReference type="SUPFAM" id="SSF52096">
    <property type="entry name" value="ClpP/crotonase"/>
    <property type="match status" value="1"/>
</dbReference>
<dbReference type="InterPro" id="IPR006108">
    <property type="entry name" value="3HC_DH_C"/>
</dbReference>
<dbReference type="GO" id="GO:0004300">
    <property type="term" value="F:enoyl-CoA hydratase activity"/>
    <property type="evidence" value="ECO:0007669"/>
    <property type="project" value="UniProtKB-EC"/>
</dbReference>
<dbReference type="Gene3D" id="1.10.1040.50">
    <property type="match status" value="1"/>
</dbReference>
<evidence type="ECO:0000256" key="13">
    <source>
        <dbReference type="ARBA" id="ARBA00023239"/>
    </source>
</evidence>
<evidence type="ECO:0000313" key="22">
    <source>
        <dbReference type="Proteomes" id="UP001627284"/>
    </source>
</evidence>
<dbReference type="EMBL" id="JBJKTR010000012">
    <property type="protein sequence ID" value="KAL3351160.1"/>
    <property type="molecule type" value="Genomic_DNA"/>
</dbReference>
<dbReference type="SUPFAM" id="SSF48179">
    <property type="entry name" value="6-phosphogluconate dehydrogenase C-terminal domain-like"/>
    <property type="match status" value="2"/>
</dbReference>
<comment type="pathway">
    <text evidence="4">Lipid metabolism; fatty acid beta-oxidation.</text>
</comment>
<evidence type="ECO:0000256" key="3">
    <source>
        <dbReference type="ARBA" id="ARBA00004275"/>
    </source>
</evidence>
<evidence type="ECO:0000256" key="4">
    <source>
        <dbReference type="ARBA" id="ARBA00005005"/>
    </source>
</evidence>
<dbReference type="PANTHER" id="PTHR23309">
    <property type="entry name" value="3-HYDROXYACYL-COA DEHYROGENASE"/>
    <property type="match status" value="1"/>
</dbReference>
<dbReference type="InterPro" id="IPR006180">
    <property type="entry name" value="3-OHacyl-CoA_DH_CS"/>
</dbReference>
<evidence type="ECO:0000256" key="16">
    <source>
        <dbReference type="ARBA" id="ARBA00023709"/>
    </source>
</evidence>
<reference evidence="21 22" key="1">
    <citation type="submission" date="2024-05" db="EMBL/GenBank/DDBJ databases">
        <title>De novo assembly of an allotetraploid wild potato.</title>
        <authorList>
            <person name="Hosaka A.J."/>
        </authorList>
    </citation>
    <scope>NUCLEOTIDE SEQUENCE [LARGE SCALE GENOMIC DNA]</scope>
    <source>
        <tissue evidence="21">Young leaves</tissue>
    </source>
</reference>
<dbReference type="CDD" id="cd06558">
    <property type="entry name" value="crotonase-like"/>
    <property type="match status" value="1"/>
</dbReference>
<accession>A0ABD2T4M0</accession>
<dbReference type="InterPro" id="IPR029045">
    <property type="entry name" value="ClpP/crotonase-like_dom_sf"/>
</dbReference>
<evidence type="ECO:0000256" key="17">
    <source>
        <dbReference type="ARBA" id="ARBA00023717"/>
    </source>
</evidence>
<evidence type="ECO:0000256" key="2">
    <source>
        <dbReference type="ARBA" id="ARBA00000765"/>
    </source>
</evidence>
<comment type="catalytic activity">
    <reaction evidence="2">
        <text>a (3E)-enoyl-CoA = a 4-saturated (2E)-enoyl-CoA</text>
        <dbReference type="Rhea" id="RHEA:45228"/>
        <dbReference type="ChEBI" id="CHEBI:58521"/>
        <dbReference type="ChEBI" id="CHEBI:85097"/>
        <dbReference type="EC" id="5.3.3.8"/>
    </reaction>
</comment>
<evidence type="ECO:0000256" key="8">
    <source>
        <dbReference type="ARBA" id="ARBA00023002"/>
    </source>
</evidence>
<evidence type="ECO:0000256" key="6">
    <source>
        <dbReference type="ARBA" id="ARBA00008750"/>
    </source>
</evidence>
<keyword evidence="22" id="KW-1185">Reference proteome</keyword>
<comment type="similarity">
    <text evidence="6">In the N-terminal section; belongs to the enoyl-CoA hydratase/isomerase family.</text>
</comment>
<comment type="similarity">
    <text evidence="18">Belongs to the enoyl-CoA hydratase/isomerase family.</text>
</comment>
<dbReference type="Pfam" id="PF00725">
    <property type="entry name" value="3HCDH"/>
    <property type="match status" value="1"/>
</dbReference>
<dbReference type="GO" id="GO:0004165">
    <property type="term" value="F:delta(3)-delta(2)-enoyl-CoA isomerase activity"/>
    <property type="evidence" value="ECO:0007669"/>
    <property type="project" value="UniProtKB-EC"/>
</dbReference>
<comment type="catalytic activity">
    <reaction evidence="16">
        <text>a (3S)-3-hydroxyacyl-CoA = a (2E)-enoyl-CoA + H2O</text>
        <dbReference type="Rhea" id="RHEA:16105"/>
        <dbReference type="ChEBI" id="CHEBI:15377"/>
        <dbReference type="ChEBI" id="CHEBI:57318"/>
        <dbReference type="ChEBI" id="CHEBI:58856"/>
        <dbReference type="EC" id="4.2.1.17"/>
    </reaction>
</comment>
<comment type="catalytic activity">
    <reaction evidence="17">
        <text>a 4-saturated-(3S)-3-hydroxyacyl-CoA = a (3E)-enoyl-CoA + H2O</text>
        <dbReference type="Rhea" id="RHEA:20724"/>
        <dbReference type="ChEBI" id="CHEBI:15377"/>
        <dbReference type="ChEBI" id="CHEBI:58521"/>
        <dbReference type="ChEBI" id="CHEBI:137480"/>
        <dbReference type="EC" id="4.2.1.17"/>
    </reaction>
</comment>
<keyword evidence="8" id="KW-0560">Oxidoreductase</keyword>
<evidence type="ECO:0000256" key="14">
    <source>
        <dbReference type="ARBA" id="ARBA00023268"/>
    </source>
</evidence>
<evidence type="ECO:0000256" key="5">
    <source>
        <dbReference type="ARBA" id="ARBA00007005"/>
    </source>
</evidence>
<keyword evidence="7" id="KW-0276">Fatty acid metabolism</keyword>
<feature type="domain" description="3-hydroxyacyl-CoA dehydrogenase NAD binding" evidence="20">
    <location>
        <begin position="316"/>
        <end position="494"/>
    </location>
</feature>
<dbReference type="GO" id="GO:0006631">
    <property type="term" value="P:fatty acid metabolic process"/>
    <property type="evidence" value="ECO:0007669"/>
    <property type="project" value="UniProtKB-KW"/>
</dbReference>
<dbReference type="Gene3D" id="3.40.50.720">
    <property type="entry name" value="NAD(P)-binding Rossmann-like Domain"/>
    <property type="match status" value="1"/>
</dbReference>
<dbReference type="FunFam" id="3.40.50.720:FF:000009">
    <property type="entry name" value="Fatty oxidation complex, alpha subunit"/>
    <property type="match status" value="1"/>
</dbReference>
<evidence type="ECO:0000259" key="19">
    <source>
        <dbReference type="Pfam" id="PF00725"/>
    </source>
</evidence>
<dbReference type="PROSITE" id="PS00067">
    <property type="entry name" value="3HCDH"/>
    <property type="match status" value="1"/>
</dbReference>
<gene>
    <name evidence="21" type="ORF">AABB24_019658</name>
</gene>
<dbReference type="FunFam" id="1.10.1040.50:FF:000004">
    <property type="entry name" value="Peroxisomal fatty acid beta-oxidation multifunctional protein"/>
    <property type="match status" value="1"/>
</dbReference>
<comment type="catalytic activity">
    <reaction evidence="1">
        <text>a (3Z)-enoyl-CoA = a 4-saturated (2E)-enoyl-CoA</text>
        <dbReference type="Rhea" id="RHEA:45900"/>
        <dbReference type="ChEBI" id="CHEBI:85097"/>
        <dbReference type="ChEBI" id="CHEBI:85489"/>
        <dbReference type="EC" id="5.3.3.8"/>
    </reaction>
</comment>
<keyword evidence="9" id="KW-0520">NAD</keyword>
<proteinExistence type="inferred from homology"/>
<comment type="similarity">
    <text evidence="5">In the central section; belongs to the 3-hydroxyacyl-CoA dehydrogenase family.</text>
</comment>
<keyword evidence="12" id="KW-0413">Isomerase</keyword>
<keyword evidence="10" id="KW-0443">Lipid metabolism</keyword>
<dbReference type="AlphaFoldDB" id="A0ABD2T4M0"/>
<evidence type="ECO:0000256" key="1">
    <source>
        <dbReference type="ARBA" id="ARBA00000452"/>
    </source>
</evidence>
<dbReference type="InterPro" id="IPR036291">
    <property type="entry name" value="NAD(P)-bd_dom_sf"/>
</dbReference>
<organism evidence="21 22">
    <name type="scientific">Solanum stoloniferum</name>
    <dbReference type="NCBI Taxonomy" id="62892"/>
    <lineage>
        <taxon>Eukaryota</taxon>
        <taxon>Viridiplantae</taxon>
        <taxon>Streptophyta</taxon>
        <taxon>Embryophyta</taxon>
        <taxon>Tracheophyta</taxon>
        <taxon>Spermatophyta</taxon>
        <taxon>Magnoliopsida</taxon>
        <taxon>eudicotyledons</taxon>
        <taxon>Gunneridae</taxon>
        <taxon>Pentapetalae</taxon>
        <taxon>asterids</taxon>
        <taxon>lamiids</taxon>
        <taxon>Solanales</taxon>
        <taxon>Solanaceae</taxon>
        <taxon>Solanoideae</taxon>
        <taxon>Solaneae</taxon>
        <taxon>Solanum</taxon>
    </lineage>
</organism>
<dbReference type="InterPro" id="IPR018376">
    <property type="entry name" value="Enoyl-CoA_hyd/isom_CS"/>
</dbReference>
<dbReference type="SUPFAM" id="SSF51735">
    <property type="entry name" value="NAD(P)-binding Rossmann-fold domains"/>
    <property type="match status" value="1"/>
</dbReference>
<evidence type="ECO:0000259" key="20">
    <source>
        <dbReference type="Pfam" id="PF02737"/>
    </source>
</evidence>
<evidence type="ECO:0008006" key="23">
    <source>
        <dbReference type="Google" id="ProtNLM"/>
    </source>
</evidence>
<protein>
    <recommendedName>
        <fullName evidence="23">3-hydroxyacyl-CoA dehydrogenase</fullName>
    </recommendedName>
</protein>
<dbReference type="InterPro" id="IPR008927">
    <property type="entry name" value="6-PGluconate_DH-like_C_sf"/>
</dbReference>
<dbReference type="GO" id="GO:0005777">
    <property type="term" value="C:peroxisome"/>
    <property type="evidence" value="ECO:0007669"/>
    <property type="project" value="UniProtKB-SubCell"/>
</dbReference>
<dbReference type="FunFam" id="3.90.226.10:FF:000025">
    <property type="entry name" value="Peroxisomal fatty acid beta-oxidation multifunctional protein"/>
    <property type="match status" value="1"/>
</dbReference>
<dbReference type="GO" id="GO:0016491">
    <property type="term" value="F:oxidoreductase activity"/>
    <property type="evidence" value="ECO:0007669"/>
    <property type="project" value="UniProtKB-KW"/>
</dbReference>
<dbReference type="GO" id="GO:0008692">
    <property type="term" value="F:3-hydroxybutyryl-CoA epimerase activity"/>
    <property type="evidence" value="ECO:0007669"/>
    <property type="project" value="UniProtKB-EC"/>
</dbReference>
<keyword evidence="14" id="KW-0511">Multifunctional enzyme</keyword>
<evidence type="ECO:0000256" key="7">
    <source>
        <dbReference type="ARBA" id="ARBA00022832"/>
    </source>
</evidence>
<evidence type="ECO:0000256" key="15">
    <source>
        <dbReference type="ARBA" id="ARBA00023701"/>
    </source>
</evidence>
<sequence>MSKSSNPKGRTTIEVGADGVAVITIINPPVNSLALDVLYSLKENYDQALRRDDVKAIVVTGANGRFSGGFDISAFGKLQGGTVESPKPGFISVEILTDTVEAARKPSVAAIDGLALGGGLEVAMACHARISTPNAQLGLPELQLGILPGFGGTQRLPRLVGLAKSLEMMLTSKPVKGEEAVNLGLVDAVVPSNQLLDTARKWALDILECRKPWVASLHKTDKIEPLGEAREILKFARVQTRRQAPNLQHPLVVIDVVEEGIVSGPRAGLWKEAEAFQSLLHSNTCKALVNVFFAQRATTKVPGVTDLGLKPRRIKKVAILGGGLMGSGIATALLLSNYPVILKEVNDKFLQAGLGRVKANLQSSVKKGKMSQEKFEKTLSLLKGALDYENFRDVDMVIEAVIENVSLKQQIFAELEKYCPLHCILGSNTSTIDLNLIGEKTKSQDRIIGAHFFSPAHVMPLLEIVRTQKTSPQVIVDLLDVGKKIRKTPVVVGNCTGFAVNRMFFPYTQAALLLVERGADVFRIDRVITKFGMPMGPFRLCDLVGFGVAIATGGQFVMNFPERTYKSMLIPLMQEDKRAGETTRKGFYVYDDRRKASPDPEIKKYIEKAREMSGVTIDPKMAKLSDKDIIEMIFFPVINEACRVLAEGIAVKSSDLDISAIMGMGFPPYRGGIIFWADTLGSKYIYSRLDEWSRMYGDFFKPCSYLAERASKGSPLSATTDSAKSRL</sequence>
<dbReference type="Gene3D" id="3.90.226.10">
    <property type="entry name" value="2-enoyl-CoA Hydratase, Chain A, domain 1"/>
    <property type="match status" value="1"/>
</dbReference>
<evidence type="ECO:0000256" key="10">
    <source>
        <dbReference type="ARBA" id="ARBA00023098"/>
    </source>
</evidence>